<dbReference type="AlphaFoldDB" id="A0AAD5LXK2"/>
<feature type="region of interest" description="Disordered" evidence="1">
    <location>
        <begin position="33"/>
        <end position="67"/>
    </location>
</feature>
<evidence type="ECO:0000256" key="1">
    <source>
        <dbReference type="SAM" id="MobiDB-lite"/>
    </source>
</evidence>
<gene>
    <name evidence="2" type="ORF">P43SY_000947</name>
</gene>
<evidence type="ECO:0000313" key="3">
    <source>
        <dbReference type="Proteomes" id="UP001209570"/>
    </source>
</evidence>
<sequence length="106" mass="12493">MTHRQGANDESDREIREREQIRHEVQALALTPRPAAVSPLRQRTQKEQQMRRRHGRPPYKHIENSGKFVDEHAFSPVESLRDEHQRKKQVLCRRLLHVKGETTGLS</sequence>
<comment type="caution">
    <text evidence="2">The sequence shown here is derived from an EMBL/GenBank/DDBJ whole genome shotgun (WGS) entry which is preliminary data.</text>
</comment>
<accession>A0AAD5LXK2</accession>
<dbReference type="Proteomes" id="UP001209570">
    <property type="component" value="Unassembled WGS sequence"/>
</dbReference>
<evidence type="ECO:0000313" key="2">
    <source>
        <dbReference type="EMBL" id="KAJ0395367.1"/>
    </source>
</evidence>
<keyword evidence="3" id="KW-1185">Reference proteome</keyword>
<reference evidence="2" key="1">
    <citation type="submission" date="2021-12" db="EMBL/GenBank/DDBJ databases">
        <title>Prjna785345.</title>
        <authorList>
            <person name="Rujirawat T."/>
            <person name="Krajaejun T."/>
        </authorList>
    </citation>
    <scope>NUCLEOTIDE SEQUENCE</scope>
    <source>
        <strain evidence="2">Pi057C3</strain>
    </source>
</reference>
<name>A0AAD5LXK2_PYTIN</name>
<dbReference type="EMBL" id="JAKCXM010000349">
    <property type="protein sequence ID" value="KAJ0395367.1"/>
    <property type="molecule type" value="Genomic_DNA"/>
</dbReference>
<organism evidence="2 3">
    <name type="scientific">Pythium insidiosum</name>
    <name type="common">Pythiosis disease agent</name>
    <dbReference type="NCBI Taxonomy" id="114742"/>
    <lineage>
        <taxon>Eukaryota</taxon>
        <taxon>Sar</taxon>
        <taxon>Stramenopiles</taxon>
        <taxon>Oomycota</taxon>
        <taxon>Peronosporomycetes</taxon>
        <taxon>Pythiales</taxon>
        <taxon>Pythiaceae</taxon>
        <taxon>Pythium</taxon>
    </lineage>
</organism>
<protein>
    <submittedName>
        <fullName evidence="2">Uncharacterized protein</fullName>
    </submittedName>
</protein>
<proteinExistence type="predicted"/>